<proteinExistence type="predicted"/>
<dbReference type="InterPro" id="IPR052998">
    <property type="entry name" value="Hetero-Diels-Alderase-like"/>
</dbReference>
<dbReference type="EMBL" id="JAXOVC010000009">
    <property type="protein sequence ID" value="KAK4496836.1"/>
    <property type="molecule type" value="Genomic_DNA"/>
</dbReference>
<organism evidence="2 3">
    <name type="scientific">Zasmidium cellare</name>
    <name type="common">Wine cellar mold</name>
    <name type="synonym">Racodium cellare</name>
    <dbReference type="NCBI Taxonomy" id="395010"/>
    <lineage>
        <taxon>Eukaryota</taxon>
        <taxon>Fungi</taxon>
        <taxon>Dikarya</taxon>
        <taxon>Ascomycota</taxon>
        <taxon>Pezizomycotina</taxon>
        <taxon>Dothideomycetes</taxon>
        <taxon>Dothideomycetidae</taxon>
        <taxon>Mycosphaerellales</taxon>
        <taxon>Mycosphaerellaceae</taxon>
        <taxon>Zasmidium</taxon>
    </lineage>
</organism>
<evidence type="ECO:0000256" key="1">
    <source>
        <dbReference type="SAM" id="SignalP"/>
    </source>
</evidence>
<reference evidence="2 3" key="1">
    <citation type="journal article" date="2023" name="G3 (Bethesda)">
        <title>A chromosome-level genome assembly of Zasmidium syzygii isolated from banana leaves.</title>
        <authorList>
            <person name="van Westerhoven A.C."/>
            <person name="Mehrabi R."/>
            <person name="Talebi R."/>
            <person name="Steentjes M.B.F."/>
            <person name="Corcolon B."/>
            <person name="Chong P.A."/>
            <person name="Kema G.H.J."/>
            <person name="Seidl M.F."/>
        </authorList>
    </citation>
    <scope>NUCLEOTIDE SEQUENCE [LARGE SCALE GENOMIC DNA]</scope>
    <source>
        <strain evidence="2 3">P124</strain>
    </source>
</reference>
<sequence length="312" mass="33255">MLNFISSSVLCFSLVAAVHSGPLAESGCSHAPSSGPLQTLVHFSDGTWAENLYIRTDGSIIVSLYEGGPGQNVLVTPQARGPATVQVLHRFPNENIGALGTGELEPDVFYFATVERGRLATDSPAATGQIWSFDLNDFNGTELAVRLISNPTDSILPNGMTTTPGQPRKLLVADSQQGLIWRVDPETGVYDVASNDTLLHNVTSSLVGLGVNGIHTKGNFLYFTNTQENLFGRFPISDSGLQVGPAEILNNLTFSGIAWSQMKNGVVPVYLTSEGGFTDYEQPGPITVGGTLSMFDMDLGDFFSGKSYSKGP</sequence>
<gene>
    <name evidence="2" type="ORF">PRZ48_011285</name>
</gene>
<dbReference type="SUPFAM" id="SSF63829">
    <property type="entry name" value="Calcium-dependent phosphotriesterase"/>
    <property type="match status" value="1"/>
</dbReference>
<dbReference type="Proteomes" id="UP001305779">
    <property type="component" value="Unassembled WGS sequence"/>
</dbReference>
<keyword evidence="3" id="KW-1185">Reference proteome</keyword>
<evidence type="ECO:0000313" key="2">
    <source>
        <dbReference type="EMBL" id="KAK4496836.1"/>
    </source>
</evidence>
<keyword evidence="1" id="KW-0732">Signal</keyword>
<name>A0ABR0E6J4_ZASCE</name>
<accession>A0ABR0E6J4</accession>
<evidence type="ECO:0008006" key="4">
    <source>
        <dbReference type="Google" id="ProtNLM"/>
    </source>
</evidence>
<dbReference type="PANTHER" id="PTHR42060">
    <property type="entry name" value="NHL REPEAT-CONTAINING PROTEIN-RELATED"/>
    <property type="match status" value="1"/>
</dbReference>
<dbReference type="Gene3D" id="2.120.10.30">
    <property type="entry name" value="TolB, C-terminal domain"/>
    <property type="match status" value="1"/>
</dbReference>
<comment type="caution">
    <text evidence="2">The sequence shown here is derived from an EMBL/GenBank/DDBJ whole genome shotgun (WGS) entry which is preliminary data.</text>
</comment>
<feature type="chain" id="PRO_5046261645" description="Six-bladed beta-propeller-like protein" evidence="1">
    <location>
        <begin position="21"/>
        <end position="312"/>
    </location>
</feature>
<dbReference type="PANTHER" id="PTHR42060:SF1">
    <property type="entry name" value="NHL REPEAT-CONTAINING PROTEIN"/>
    <property type="match status" value="1"/>
</dbReference>
<evidence type="ECO:0000313" key="3">
    <source>
        <dbReference type="Proteomes" id="UP001305779"/>
    </source>
</evidence>
<feature type="signal peptide" evidence="1">
    <location>
        <begin position="1"/>
        <end position="20"/>
    </location>
</feature>
<dbReference type="InterPro" id="IPR011042">
    <property type="entry name" value="6-blade_b-propeller_TolB-like"/>
</dbReference>
<protein>
    <recommendedName>
        <fullName evidence="4">Six-bladed beta-propeller-like protein</fullName>
    </recommendedName>
</protein>